<organism evidence="2">
    <name type="scientific">Pseudomonas vlassakiae</name>
    <dbReference type="NCBI Taxonomy" id="485888"/>
    <lineage>
        <taxon>Bacteria</taxon>
        <taxon>Pseudomonadati</taxon>
        <taxon>Pseudomonadota</taxon>
        <taxon>Gammaproteobacteria</taxon>
        <taxon>Pseudomonadales</taxon>
        <taxon>Pseudomonadaceae</taxon>
        <taxon>Pseudomonas</taxon>
    </lineage>
</organism>
<evidence type="ECO:0000313" key="3">
    <source>
        <dbReference type="EMBL" id="MBV4541791.1"/>
    </source>
</evidence>
<dbReference type="Pfam" id="PF10976">
    <property type="entry name" value="DUF2790"/>
    <property type="match status" value="1"/>
</dbReference>
<dbReference type="Proteomes" id="UP000628137">
    <property type="component" value="Unassembled WGS sequence"/>
</dbReference>
<evidence type="ECO:0000313" key="4">
    <source>
        <dbReference type="Proteomes" id="UP000628137"/>
    </source>
</evidence>
<gene>
    <name evidence="3" type="ORF">HU738_012110</name>
    <name evidence="2" type="ORF">HU738_12090</name>
</gene>
<reference evidence="2" key="2">
    <citation type="submission" date="2020-07" db="EMBL/GenBank/DDBJ databases">
        <authorList>
            <person name="Lood C."/>
            <person name="Girard L."/>
        </authorList>
    </citation>
    <scope>NUCLEOTIDE SEQUENCE</scope>
    <source>
        <strain evidence="2">RW4S2</strain>
    </source>
</reference>
<dbReference type="EMBL" id="JABWRP020000008">
    <property type="protein sequence ID" value="MBV4541791.1"/>
    <property type="molecule type" value="Genomic_DNA"/>
</dbReference>
<keyword evidence="4" id="KW-1185">Reference proteome</keyword>
<protein>
    <submittedName>
        <fullName evidence="2">DUF2790 domain-containing protein</fullName>
    </submittedName>
</protein>
<dbReference type="Gene3D" id="2.30.140.50">
    <property type="entry name" value="Protein of unknown function DUF2790"/>
    <property type="match status" value="1"/>
</dbReference>
<dbReference type="RefSeq" id="WP_186602765.1">
    <property type="nucleotide sequence ID" value="NZ_JABWRP020000008.1"/>
</dbReference>
<accession>A0A923GIQ3</accession>
<feature type="signal peptide" evidence="1">
    <location>
        <begin position="1"/>
        <end position="18"/>
    </location>
</feature>
<comment type="caution">
    <text evidence="2">The sequence shown here is derived from an EMBL/GenBank/DDBJ whole genome shotgun (WGS) entry which is preliminary data.</text>
</comment>
<dbReference type="AlphaFoldDB" id="A0A923GIQ3"/>
<dbReference type="EMBL" id="JABWRP010000007">
    <property type="protein sequence ID" value="MBC3471297.1"/>
    <property type="molecule type" value="Genomic_DNA"/>
</dbReference>
<proteinExistence type="predicted"/>
<reference evidence="3" key="3">
    <citation type="submission" date="2021-06" db="EMBL/GenBank/DDBJ databases">
        <title>Updating the genus Pseudomonas: Description of 43 new species and partition of the Pseudomonas putida group.</title>
        <authorList>
            <person name="Girard L."/>
            <person name="Lood C."/>
            <person name="Vandamme P."/>
            <person name="Rokni-Zadeh H."/>
            <person name="Van Noort V."/>
            <person name="Hofte M."/>
            <person name="Lavigne R."/>
            <person name="De Mot R."/>
        </authorList>
    </citation>
    <scope>NUCLEOTIDE SEQUENCE</scope>
    <source>
        <strain evidence="3">RW4S2</strain>
    </source>
</reference>
<dbReference type="InterPro" id="IPR021245">
    <property type="entry name" value="DUF2790"/>
</dbReference>
<keyword evidence="1" id="KW-0732">Signal</keyword>
<evidence type="ECO:0000256" key="1">
    <source>
        <dbReference type="SAM" id="SignalP"/>
    </source>
</evidence>
<evidence type="ECO:0000313" key="2">
    <source>
        <dbReference type="EMBL" id="MBC3471297.1"/>
    </source>
</evidence>
<feature type="chain" id="PRO_5044696196" evidence="1">
    <location>
        <begin position="19"/>
        <end position="85"/>
    </location>
</feature>
<name>A0A923GIQ3_9PSED</name>
<reference evidence="2 4" key="1">
    <citation type="journal article" date="2020" name="Microorganisms">
        <title>Reliable Identification of Environmental Pseudomonas Isolates Using the rpoD Gene.</title>
        <authorList>
            <consortium name="The Broad Institute Genome Sequencing Platform"/>
            <person name="Girard L."/>
            <person name="Lood C."/>
            <person name="Rokni-Zadeh H."/>
            <person name="van Noort V."/>
            <person name="Lavigne R."/>
            <person name="De Mot R."/>
        </authorList>
    </citation>
    <scope>NUCLEOTIDE SEQUENCE</scope>
    <source>
        <strain evidence="2 4">RW4S2</strain>
    </source>
</reference>
<sequence length="85" mass="9258">MKLLSLLLLGCLGSVALADEPVTQATQVAVEPYRYAQHLDIAHVVAVTPVPDVCDVVPMQLTYDDSNGERHVMEYRIMGNGCSNN</sequence>